<evidence type="ECO:0000313" key="4">
    <source>
        <dbReference type="Proteomes" id="UP000291259"/>
    </source>
</evidence>
<organism evidence="3 4">
    <name type="scientific">Agromyces protaetiae</name>
    <dbReference type="NCBI Taxonomy" id="2509455"/>
    <lineage>
        <taxon>Bacteria</taxon>
        <taxon>Bacillati</taxon>
        <taxon>Actinomycetota</taxon>
        <taxon>Actinomycetes</taxon>
        <taxon>Micrococcales</taxon>
        <taxon>Microbacteriaceae</taxon>
        <taxon>Agromyces</taxon>
    </lineage>
</organism>
<proteinExistence type="predicted"/>
<dbReference type="InterPro" id="IPR021454">
    <property type="entry name" value="DUF3105"/>
</dbReference>
<keyword evidence="4" id="KW-1185">Reference proteome</keyword>
<keyword evidence="2" id="KW-0812">Transmembrane</keyword>
<accession>A0A4V0YGR2</accession>
<keyword evidence="2" id="KW-1133">Transmembrane helix</keyword>
<feature type="transmembrane region" description="Helical" evidence="2">
    <location>
        <begin position="37"/>
        <end position="62"/>
    </location>
</feature>
<evidence type="ECO:0000313" key="3">
    <source>
        <dbReference type="EMBL" id="QAY72101.1"/>
    </source>
</evidence>
<feature type="region of interest" description="Disordered" evidence="1">
    <location>
        <begin position="1"/>
        <end position="28"/>
    </location>
</feature>
<evidence type="ECO:0000256" key="1">
    <source>
        <dbReference type="SAM" id="MobiDB-lite"/>
    </source>
</evidence>
<dbReference type="Proteomes" id="UP000291259">
    <property type="component" value="Chromosome"/>
</dbReference>
<evidence type="ECO:0000256" key="2">
    <source>
        <dbReference type="SAM" id="Phobius"/>
    </source>
</evidence>
<dbReference type="OrthoDB" id="164831at2"/>
<dbReference type="RefSeq" id="WP_129187980.1">
    <property type="nucleotide sequence ID" value="NZ_CP035491.1"/>
</dbReference>
<dbReference type="Pfam" id="PF11303">
    <property type="entry name" value="DUF3105"/>
    <property type="match status" value="1"/>
</dbReference>
<dbReference type="EMBL" id="CP035491">
    <property type="protein sequence ID" value="QAY72101.1"/>
    <property type="molecule type" value="Genomic_DNA"/>
</dbReference>
<dbReference type="AlphaFoldDB" id="A0A4V0YGR2"/>
<keyword evidence="2" id="KW-0472">Membrane</keyword>
<reference evidence="3 4" key="1">
    <citation type="submission" date="2019-01" db="EMBL/GenBank/DDBJ databases">
        <title>Genome sequencing of strain FW100M-8.</title>
        <authorList>
            <person name="Heo J."/>
            <person name="Kim S.-J."/>
            <person name="Kim J.-S."/>
            <person name="Hong S.-B."/>
            <person name="Kwon S.-W."/>
        </authorList>
    </citation>
    <scope>NUCLEOTIDE SEQUENCE [LARGE SCALE GENOMIC DNA]</scope>
    <source>
        <strain evidence="3 4">FW100M-8</strain>
    </source>
</reference>
<gene>
    <name evidence="3" type="ORF">ET445_00890</name>
</gene>
<protein>
    <submittedName>
        <fullName evidence="3">DUF3105 domain-containing protein</fullName>
    </submittedName>
</protein>
<sequence length="221" mass="23276">MSAGTSPSPSTKQQRAAERERKLAEFRAKEARRKRNGVIITIASIAGVAVLVTGLVLAFVFAPKPATYTAGSAGAEIEGVQTFENESAHVQGAVDYPQTPPAGGAHSPAWLNCGVYTEPVPAENAVHSQEHGAVWVTYDPSLSAEDLAALEQKLPKTYVVLSPYEGLPSPIVLSGWNVQLEVDDANDPRIAQFLEEYWQGGQVPEPGAACTGGVDAPGKVA</sequence>
<name>A0A4V0YGR2_9MICO</name>
<dbReference type="KEGG" id="agf:ET445_00890"/>
<feature type="compositionally biased region" description="Polar residues" evidence="1">
    <location>
        <begin position="1"/>
        <end position="14"/>
    </location>
</feature>
<feature type="compositionally biased region" description="Basic and acidic residues" evidence="1">
    <location>
        <begin position="15"/>
        <end position="28"/>
    </location>
</feature>